<feature type="transmembrane region" description="Helical" evidence="1">
    <location>
        <begin position="88"/>
        <end position="115"/>
    </location>
</feature>
<dbReference type="EMBL" id="CP118390">
    <property type="protein sequence ID" value="WDU90341.1"/>
    <property type="molecule type" value="Genomic_DNA"/>
</dbReference>
<dbReference type="Proteomes" id="UP001223683">
    <property type="component" value="Chromosome"/>
</dbReference>
<feature type="transmembrane region" description="Helical" evidence="1">
    <location>
        <begin position="25"/>
        <end position="44"/>
    </location>
</feature>
<dbReference type="InterPro" id="IPR052549">
    <property type="entry name" value="SpmB"/>
</dbReference>
<evidence type="ECO:0000256" key="1">
    <source>
        <dbReference type="SAM" id="Phobius"/>
    </source>
</evidence>
<protein>
    <submittedName>
        <fullName evidence="3">YjiG family protein</fullName>
    </submittedName>
</protein>
<feature type="transmembrane region" description="Helical" evidence="1">
    <location>
        <begin position="136"/>
        <end position="157"/>
    </location>
</feature>
<accession>A0AAQ3C0L7</accession>
<name>A0AAQ3C0L7_EDWPI</name>
<dbReference type="PANTHER" id="PTHR35793:SF2">
    <property type="entry name" value="INNER MEMBRANE PROTEIN YJIG"/>
    <property type="match status" value="1"/>
</dbReference>
<evidence type="ECO:0000313" key="3">
    <source>
        <dbReference type="EMBL" id="WDU90341.1"/>
    </source>
</evidence>
<keyword evidence="1" id="KW-0472">Membrane</keyword>
<dbReference type="PANTHER" id="PTHR35793">
    <property type="entry name" value="INNER MEMBRANE PROTEIN YJIG"/>
    <property type="match status" value="1"/>
</dbReference>
<dbReference type="RefSeq" id="WP_080514644.1">
    <property type="nucleotide sequence ID" value="NC_013508.1"/>
</dbReference>
<dbReference type="GeneID" id="72529490"/>
<dbReference type="NCBIfam" id="NF007811">
    <property type="entry name" value="PRK10519.1"/>
    <property type="match status" value="1"/>
</dbReference>
<sequence length="158" mass="16197">MSAPISTSASKPMITDVFVAGARKGWNIATTSTLPNVLMAFVLIKALEITGALKGMALVFGPLMGLFGLPGEAAAVLIGGWMSMGGGVGVAVALFDQGILTGIHLAILAPAIYLMGSQIQYAGRILGVIGTAAKRIPVMIGISVINAFIAMLLMRVIL</sequence>
<dbReference type="Pfam" id="PF07670">
    <property type="entry name" value="Gate"/>
    <property type="match status" value="1"/>
</dbReference>
<evidence type="ECO:0000313" key="4">
    <source>
        <dbReference type="Proteomes" id="UP001223683"/>
    </source>
</evidence>
<dbReference type="AlphaFoldDB" id="A0AAQ3C0L7"/>
<keyword evidence="1" id="KW-1133">Transmembrane helix</keyword>
<evidence type="ECO:0000259" key="2">
    <source>
        <dbReference type="Pfam" id="PF07670"/>
    </source>
</evidence>
<dbReference type="InterPro" id="IPR011642">
    <property type="entry name" value="Gate_dom"/>
</dbReference>
<reference evidence="3" key="1">
    <citation type="submission" date="2022-10" db="EMBL/GenBank/DDBJ databases">
        <title>Complete genome of Ep21-8.</title>
        <authorList>
            <person name="Kang Y.-R."/>
            <person name="Kim D.-H."/>
        </authorList>
    </citation>
    <scope>NUCLEOTIDE SEQUENCE</scope>
    <source>
        <strain evidence="3">Ep21-8</strain>
    </source>
</reference>
<feature type="domain" description="Nucleoside transporter/FeoB GTPase Gate" evidence="2">
    <location>
        <begin position="32"/>
        <end position="122"/>
    </location>
</feature>
<organism evidence="3 4">
    <name type="scientific">Edwardsiella piscicida</name>
    <dbReference type="NCBI Taxonomy" id="1263550"/>
    <lineage>
        <taxon>Bacteria</taxon>
        <taxon>Pseudomonadati</taxon>
        <taxon>Pseudomonadota</taxon>
        <taxon>Gammaproteobacteria</taxon>
        <taxon>Enterobacterales</taxon>
        <taxon>Hafniaceae</taxon>
        <taxon>Edwardsiella</taxon>
    </lineage>
</organism>
<feature type="transmembrane region" description="Helical" evidence="1">
    <location>
        <begin position="56"/>
        <end position="82"/>
    </location>
</feature>
<dbReference type="GO" id="GO:0005886">
    <property type="term" value="C:plasma membrane"/>
    <property type="evidence" value="ECO:0007669"/>
    <property type="project" value="TreeGrafter"/>
</dbReference>
<gene>
    <name evidence="3" type="ORF">PWJ79_12980</name>
</gene>
<proteinExistence type="predicted"/>
<keyword evidence="1" id="KW-0812">Transmembrane</keyword>